<feature type="chain" id="PRO_5011600499" description="Parvulin-like PPIase" evidence="9">
    <location>
        <begin position="25"/>
        <end position="289"/>
    </location>
</feature>
<dbReference type="PROSITE" id="PS50198">
    <property type="entry name" value="PPIC_PPIASE_2"/>
    <property type="match status" value="1"/>
</dbReference>
<evidence type="ECO:0000256" key="6">
    <source>
        <dbReference type="ARBA" id="ARBA00030642"/>
    </source>
</evidence>
<dbReference type="AlphaFoldDB" id="A0A1I1LZZ0"/>
<evidence type="ECO:0000256" key="9">
    <source>
        <dbReference type="SAM" id="SignalP"/>
    </source>
</evidence>
<dbReference type="SUPFAM" id="SSF54534">
    <property type="entry name" value="FKBP-like"/>
    <property type="match status" value="1"/>
</dbReference>
<dbReference type="PROSITE" id="PS01096">
    <property type="entry name" value="PPIC_PPIASE_1"/>
    <property type="match status" value="1"/>
</dbReference>
<dbReference type="EMBL" id="FOLG01000009">
    <property type="protein sequence ID" value="SFC78827.1"/>
    <property type="molecule type" value="Genomic_DNA"/>
</dbReference>
<dbReference type="PANTHER" id="PTHR47245:SF2">
    <property type="entry name" value="PEPTIDYL-PROLYL CIS-TRANS ISOMERASE HP_0175-RELATED"/>
    <property type="match status" value="1"/>
</dbReference>
<protein>
    <recommendedName>
        <fullName evidence="4">Parvulin-like PPIase</fullName>
        <ecNumber evidence="3">5.2.1.8</ecNumber>
    </recommendedName>
    <alternativeName>
        <fullName evidence="6">Peptidyl-prolyl cis-trans isomerase plp</fullName>
    </alternativeName>
    <alternativeName>
        <fullName evidence="7">Rotamase plp</fullName>
    </alternativeName>
</protein>
<gene>
    <name evidence="11" type="ORF">SAMN04488094_109101</name>
</gene>
<keyword evidence="12" id="KW-1185">Reference proteome</keyword>
<proteinExistence type="inferred from homology"/>
<name>A0A1I1LZZ0_9RHOB</name>
<dbReference type="InterPro" id="IPR023058">
    <property type="entry name" value="PPIase_PpiC_CS"/>
</dbReference>
<keyword evidence="8 11" id="KW-0413">Isomerase</keyword>
<evidence type="ECO:0000256" key="1">
    <source>
        <dbReference type="ARBA" id="ARBA00000971"/>
    </source>
</evidence>
<comment type="similarity">
    <text evidence="2">Belongs to the PpiC/parvulin rotamase family.</text>
</comment>
<evidence type="ECO:0000259" key="10">
    <source>
        <dbReference type="PROSITE" id="PS50198"/>
    </source>
</evidence>
<dbReference type="OrthoDB" id="14196at2"/>
<dbReference type="Gene3D" id="3.10.50.40">
    <property type="match status" value="1"/>
</dbReference>
<dbReference type="Proteomes" id="UP000198728">
    <property type="component" value="Unassembled WGS sequence"/>
</dbReference>
<evidence type="ECO:0000256" key="2">
    <source>
        <dbReference type="ARBA" id="ARBA00007656"/>
    </source>
</evidence>
<keyword evidence="9" id="KW-0732">Signal</keyword>
<evidence type="ECO:0000256" key="4">
    <source>
        <dbReference type="ARBA" id="ARBA00018370"/>
    </source>
</evidence>
<dbReference type="STRING" id="441112.SAMN04488094_109101"/>
<dbReference type="Pfam" id="PF00639">
    <property type="entry name" value="Rotamase"/>
    <property type="match status" value="1"/>
</dbReference>
<dbReference type="PANTHER" id="PTHR47245">
    <property type="entry name" value="PEPTIDYLPROLYL ISOMERASE"/>
    <property type="match status" value="1"/>
</dbReference>
<evidence type="ECO:0000256" key="5">
    <source>
        <dbReference type="ARBA" id="ARBA00023110"/>
    </source>
</evidence>
<dbReference type="SUPFAM" id="SSF109998">
    <property type="entry name" value="Triger factor/SurA peptide-binding domain-like"/>
    <property type="match status" value="1"/>
</dbReference>
<accession>A0A1I1LZZ0</accession>
<evidence type="ECO:0000256" key="8">
    <source>
        <dbReference type="PROSITE-ProRule" id="PRU00278"/>
    </source>
</evidence>
<evidence type="ECO:0000313" key="11">
    <source>
        <dbReference type="EMBL" id="SFC78827.1"/>
    </source>
</evidence>
<keyword evidence="5 8" id="KW-0697">Rotamase</keyword>
<feature type="signal peptide" evidence="9">
    <location>
        <begin position="1"/>
        <end position="24"/>
    </location>
</feature>
<evidence type="ECO:0000313" key="12">
    <source>
        <dbReference type="Proteomes" id="UP000198728"/>
    </source>
</evidence>
<dbReference type="InterPro" id="IPR027304">
    <property type="entry name" value="Trigger_fact/SurA_dom_sf"/>
</dbReference>
<dbReference type="GO" id="GO:0003755">
    <property type="term" value="F:peptidyl-prolyl cis-trans isomerase activity"/>
    <property type="evidence" value="ECO:0007669"/>
    <property type="project" value="UniProtKB-KW"/>
</dbReference>
<dbReference type="InterPro" id="IPR000297">
    <property type="entry name" value="PPIase_PpiC"/>
</dbReference>
<dbReference type="EC" id="5.2.1.8" evidence="3"/>
<reference evidence="11 12" key="1">
    <citation type="submission" date="2016-10" db="EMBL/GenBank/DDBJ databases">
        <authorList>
            <person name="de Groot N.N."/>
        </authorList>
    </citation>
    <scope>NUCLEOTIDE SEQUENCE [LARGE SCALE GENOMIC DNA]</scope>
    <source>
        <strain evidence="11 12">DSM 19548</strain>
    </source>
</reference>
<sequence>MRMTNKSWAAGLILAAVAAVPVLAQDAAPETQEVTADTVVATVGGQEITLGHMIVARNALPAQYQQLEPSVLFEGVLDQLVQQTALAQSLGGEVTRATQLQIDNQTSGLLAGEALGKKVQAAVTEEALQEAYDARFANAEPKTEYNAAHILVETEEEAQAIKEEIAGGADFAEVAKEKSTGPSGPNGGDLGWFSEGMMVPEFEEVAMTLEPGDVSDPVQTQFGWHIIKLNETRLAEAPPLEEVRGELATEIQNKVVDEAVREVLAEVDVEKPEIDFDPAAINNLDLVAD</sequence>
<comment type="catalytic activity">
    <reaction evidence="1">
        <text>[protein]-peptidylproline (omega=180) = [protein]-peptidylproline (omega=0)</text>
        <dbReference type="Rhea" id="RHEA:16237"/>
        <dbReference type="Rhea" id="RHEA-COMP:10747"/>
        <dbReference type="Rhea" id="RHEA-COMP:10748"/>
        <dbReference type="ChEBI" id="CHEBI:83833"/>
        <dbReference type="ChEBI" id="CHEBI:83834"/>
        <dbReference type="EC" id="5.2.1.8"/>
    </reaction>
</comment>
<organism evidence="11 12">
    <name type="scientific">Tropicimonas isoalkanivorans</name>
    <dbReference type="NCBI Taxonomy" id="441112"/>
    <lineage>
        <taxon>Bacteria</taxon>
        <taxon>Pseudomonadati</taxon>
        <taxon>Pseudomonadota</taxon>
        <taxon>Alphaproteobacteria</taxon>
        <taxon>Rhodobacterales</taxon>
        <taxon>Roseobacteraceae</taxon>
        <taxon>Tropicimonas</taxon>
    </lineage>
</organism>
<feature type="domain" description="PpiC" evidence="10">
    <location>
        <begin position="142"/>
        <end position="231"/>
    </location>
</feature>
<dbReference type="RefSeq" id="WP_093361481.1">
    <property type="nucleotide sequence ID" value="NZ_FOLG01000009.1"/>
</dbReference>
<dbReference type="InterPro" id="IPR046357">
    <property type="entry name" value="PPIase_dom_sf"/>
</dbReference>
<dbReference type="InterPro" id="IPR050245">
    <property type="entry name" value="PrsA_foldase"/>
</dbReference>
<evidence type="ECO:0000256" key="3">
    <source>
        <dbReference type="ARBA" id="ARBA00013194"/>
    </source>
</evidence>
<evidence type="ECO:0000256" key="7">
    <source>
        <dbReference type="ARBA" id="ARBA00031484"/>
    </source>
</evidence>